<evidence type="ECO:0000256" key="3">
    <source>
        <dbReference type="ARBA" id="ARBA00011881"/>
    </source>
</evidence>
<dbReference type="InterPro" id="IPR012766">
    <property type="entry name" value="Trehalose_OtsA"/>
</dbReference>
<evidence type="ECO:0000313" key="11">
    <source>
        <dbReference type="Proteomes" id="UP001152876"/>
    </source>
</evidence>
<evidence type="ECO:0000256" key="5">
    <source>
        <dbReference type="ARBA" id="ARBA00018539"/>
    </source>
</evidence>
<sequence length="460" mass="51625">MGRLVVVSNRVADPRKTASGGLAVALGQALEASGGLWFGWSGKVVENGTPGEGDLHRQTAGNVQLVTVDLSREDHDSYYLGYSNGVLWPVFHYRLDLADFDAGFIGGYRRVNQMFARKLAALLRPDDVIWVHDYHLIPLAAELRNMGCQQRMGFFLHIPLPPPLILAAVPEHDWLMRSLFAYDLVGFQSDADVAHFSRYVGTETSADILGEHEFRAFGKTLQVQSFPIGIDVDEFIALGQAREAQDMYNQIRDEYSRRRLLLGVERMDYSKGLPQRLKAFRQLLQNYPENLGSATLIQIAAPSRESVDAYAALRQELESLCGAINGNFGELDWMPVRYIHRSVARKRLPGLYRAASVALVTPLRDGMNLVAKEFIAAQDPEDPGVLVLSRFAGAAEQMRDALLVNPYDTTRTAETIQRALQMPLEERQHRHQALLQNIREHDVHWWRHRFLSALAAVPGG</sequence>
<gene>
    <name evidence="10" type="ORF">H010_10031</name>
</gene>
<evidence type="ECO:0000313" key="10">
    <source>
        <dbReference type="EMBL" id="MDG5975590.1"/>
    </source>
</evidence>
<dbReference type="Pfam" id="PF00982">
    <property type="entry name" value="Glyco_transf_20"/>
    <property type="match status" value="1"/>
</dbReference>
<accession>A0A9X4S8L7</accession>
<evidence type="ECO:0000256" key="1">
    <source>
        <dbReference type="ARBA" id="ARBA00005199"/>
    </source>
</evidence>
<keyword evidence="11" id="KW-1185">Reference proteome</keyword>
<keyword evidence="7 9" id="KW-0808">Transferase</keyword>
<dbReference type="CDD" id="cd03788">
    <property type="entry name" value="GT20_TPS"/>
    <property type="match status" value="1"/>
</dbReference>
<dbReference type="GO" id="GO:0003825">
    <property type="term" value="F:alpha,alpha-trehalose-phosphate synthase (UDP-forming) activity"/>
    <property type="evidence" value="ECO:0007669"/>
    <property type="project" value="UniProtKB-UniRule"/>
</dbReference>
<dbReference type="AlphaFoldDB" id="A0A9X4S8L7"/>
<dbReference type="Proteomes" id="UP001152876">
    <property type="component" value="Unassembled WGS sequence"/>
</dbReference>
<comment type="function">
    <text evidence="9">Probably involved in the osmoprotection via the biosynthesis of trehalose. Catalyzes the transfer of glucose from UDP-alpha-D-glucose (UDP-Glc) to D-glucose 6-phosphate (Glc-6-P) to form trehalose-6-phosphate. Acts with retention of the anomeric configuration of the UDP-sugar donor.</text>
</comment>
<dbReference type="PANTHER" id="PTHR10788">
    <property type="entry name" value="TREHALOSE-6-PHOSPHATE SYNTHASE"/>
    <property type="match status" value="1"/>
</dbReference>
<evidence type="ECO:0000256" key="4">
    <source>
        <dbReference type="ARBA" id="ARBA00012538"/>
    </source>
</evidence>
<dbReference type="PANTHER" id="PTHR10788:SF106">
    <property type="entry name" value="BCDNA.GH08860"/>
    <property type="match status" value="1"/>
</dbReference>
<comment type="subunit">
    <text evidence="3 9">Homotetramer.</text>
</comment>
<dbReference type="SUPFAM" id="SSF53756">
    <property type="entry name" value="UDP-Glycosyltransferase/glycogen phosphorylase"/>
    <property type="match status" value="1"/>
</dbReference>
<keyword evidence="6 9" id="KW-0328">Glycosyltransferase</keyword>
<comment type="pathway">
    <text evidence="1 9">Glycan biosynthesis; trehalose biosynthesis.</text>
</comment>
<name>A0A9X4S8L7_9BURK</name>
<comment type="caution">
    <text evidence="10">The sequence shown here is derived from an EMBL/GenBank/DDBJ whole genome shotgun (WGS) entry which is preliminary data.</text>
</comment>
<protein>
    <recommendedName>
        <fullName evidence="5 9">Trehalose-6-phosphate synthase</fullName>
        <ecNumber evidence="4 9">2.4.1.15</ecNumber>
    </recommendedName>
    <alternativeName>
        <fullName evidence="9">Osmoregulatory trehalose synthesis protein A</fullName>
    </alternativeName>
    <alternativeName>
        <fullName evidence="9">UDP-glucose-glucosephosphate glucosyltransferase</fullName>
    </alternativeName>
</protein>
<dbReference type="EMBL" id="AOGK01000007">
    <property type="protein sequence ID" value="MDG5975590.1"/>
    <property type="molecule type" value="Genomic_DNA"/>
</dbReference>
<comment type="similarity">
    <text evidence="2 9">Belongs to the glycosyltransferase 20 family.</text>
</comment>
<evidence type="ECO:0000256" key="7">
    <source>
        <dbReference type="ARBA" id="ARBA00022679"/>
    </source>
</evidence>
<evidence type="ECO:0000256" key="6">
    <source>
        <dbReference type="ARBA" id="ARBA00022676"/>
    </source>
</evidence>
<proteinExistence type="inferred from homology"/>
<dbReference type="Gene3D" id="3.40.50.2000">
    <property type="entry name" value="Glycogen Phosphorylase B"/>
    <property type="match status" value="2"/>
</dbReference>
<comment type="catalytic activity">
    <reaction evidence="8 9">
        <text>D-glucose 6-phosphate + UDP-alpha-D-glucose = alpha,alpha-trehalose 6-phosphate + UDP + H(+)</text>
        <dbReference type="Rhea" id="RHEA:18889"/>
        <dbReference type="ChEBI" id="CHEBI:15378"/>
        <dbReference type="ChEBI" id="CHEBI:58223"/>
        <dbReference type="ChEBI" id="CHEBI:58429"/>
        <dbReference type="ChEBI" id="CHEBI:58885"/>
        <dbReference type="ChEBI" id="CHEBI:61548"/>
        <dbReference type="EC" id="2.4.1.15"/>
    </reaction>
</comment>
<dbReference type="NCBIfam" id="TIGR02400">
    <property type="entry name" value="trehalose_OtsA"/>
    <property type="match status" value="1"/>
</dbReference>
<dbReference type="EC" id="2.4.1.15" evidence="4 9"/>
<evidence type="ECO:0000256" key="9">
    <source>
        <dbReference type="RuleBase" id="RU362045"/>
    </source>
</evidence>
<dbReference type="InterPro" id="IPR001830">
    <property type="entry name" value="Glyco_trans_20"/>
</dbReference>
<evidence type="ECO:0000256" key="2">
    <source>
        <dbReference type="ARBA" id="ARBA00008799"/>
    </source>
</evidence>
<organism evidence="10 11">
    <name type="scientific">Hydrogenophaga taeniospiralis CCUG 15921</name>
    <dbReference type="NCBI Taxonomy" id="1281780"/>
    <lineage>
        <taxon>Bacteria</taxon>
        <taxon>Pseudomonadati</taxon>
        <taxon>Pseudomonadota</taxon>
        <taxon>Betaproteobacteria</taxon>
        <taxon>Burkholderiales</taxon>
        <taxon>Comamonadaceae</taxon>
        <taxon>Hydrogenophaga</taxon>
    </lineage>
</organism>
<dbReference type="OrthoDB" id="9815690at2"/>
<dbReference type="GO" id="GO:0005992">
    <property type="term" value="P:trehalose biosynthetic process"/>
    <property type="evidence" value="ECO:0007669"/>
    <property type="project" value="UniProtKB-UniRule"/>
</dbReference>
<evidence type="ECO:0000256" key="8">
    <source>
        <dbReference type="ARBA" id="ARBA00048039"/>
    </source>
</evidence>
<dbReference type="RefSeq" id="WP_068171299.1">
    <property type="nucleotide sequence ID" value="NZ_AOGK01000007.1"/>
</dbReference>
<reference evidence="10" key="1">
    <citation type="submission" date="2013-01" db="EMBL/GenBank/DDBJ databases">
        <title>Genome draft of Hydrogenophaga taeniospiralis 2K1.</title>
        <authorList>
            <person name="Gomila M."/>
            <person name="Lalucat J."/>
        </authorList>
    </citation>
    <scope>NUCLEOTIDE SEQUENCE</scope>
    <source>
        <strain evidence="10">CCUG 15921</strain>
    </source>
</reference>